<keyword evidence="1" id="KW-0472">Membrane</keyword>
<evidence type="ECO:0000256" key="1">
    <source>
        <dbReference type="SAM" id="Phobius"/>
    </source>
</evidence>
<feature type="signal peptide" evidence="2">
    <location>
        <begin position="1"/>
        <end position="20"/>
    </location>
</feature>
<feature type="chain" id="PRO_5044023706" evidence="2">
    <location>
        <begin position="21"/>
        <end position="670"/>
    </location>
</feature>
<gene>
    <name evidence="4" type="ORF">M0812_15851</name>
</gene>
<keyword evidence="1" id="KW-1133">Transmembrane helix</keyword>
<feature type="transmembrane region" description="Helical" evidence="1">
    <location>
        <begin position="280"/>
        <end position="300"/>
    </location>
</feature>
<feature type="transmembrane region" description="Helical" evidence="1">
    <location>
        <begin position="421"/>
        <end position="443"/>
    </location>
</feature>
<feature type="domain" description="Acyltransferase 3" evidence="3">
    <location>
        <begin position="271"/>
        <end position="653"/>
    </location>
</feature>
<evidence type="ECO:0000313" key="4">
    <source>
        <dbReference type="EMBL" id="KAJ3439811.1"/>
    </source>
</evidence>
<name>A0AAV7ZFY3_9EUKA</name>
<dbReference type="PANTHER" id="PTHR11161:SF0">
    <property type="entry name" value="O-ACYLTRANSFERASE LIKE PROTEIN"/>
    <property type="match status" value="1"/>
</dbReference>
<keyword evidence="1" id="KW-0812">Transmembrane</keyword>
<feature type="transmembrane region" description="Helical" evidence="1">
    <location>
        <begin position="320"/>
        <end position="338"/>
    </location>
</feature>
<dbReference type="PANTHER" id="PTHR11161">
    <property type="entry name" value="O-ACYLTRANSFERASE"/>
    <property type="match status" value="1"/>
</dbReference>
<dbReference type="InterPro" id="IPR002656">
    <property type="entry name" value="Acyl_transf_3_dom"/>
</dbReference>
<protein>
    <submittedName>
        <fullName evidence="4">O-acyltransferase</fullName>
    </submittedName>
</protein>
<comment type="caution">
    <text evidence="4">The sequence shown here is derived from an EMBL/GenBank/DDBJ whole genome shotgun (WGS) entry which is preliminary data.</text>
</comment>
<dbReference type="EMBL" id="JANTQA010000032">
    <property type="protein sequence ID" value="KAJ3439811.1"/>
    <property type="molecule type" value="Genomic_DNA"/>
</dbReference>
<sequence length="670" mass="77695">MKPINLLLLVFLIVTPIVVADENECMAYLISAFVTNQYPNGTQLKAATGNQPNDYGNYYLCDQLHKEKVAQYCMAEIAYTASTNVYIGACVPINCTESDLTKLAPKIFQMLGYDADGDFICHKKNDLNAGFYIVSVLSCLILLFVFIGTGVDYYFIQSKIKPTKIAQQLPKYVELQTDRPESSEKEGGKVNGIGQEEKEINSLSSSDMISDLSDSQKEKNPLMSNLQENSFKSYFAKNLEKKWYTIFFLQFSLIKNVTRLFTTQNTPLDIFNSIRVLSMFWVIFGHTFFTLVTKSGYINIDYLLNLPKSSNGQIIGGAEFGVDVFFFMSGFLAVYGWLKVITIKKKYPILISYLHRYIRLVPTLAYFMLVVIFITTFMGDGPLFSKYYDYQRSACGKYWWSTLLMINNWYPKHKVGMCYGVTWYLANDWQFFLIAPFIVILFAKKKILGYLTAIVLMLGSFLYSILIVHHYDLQVNIFQVSVNYWDWFYYKPMSRYPPYLIGMILCFYFFDKDKKFYLKKVKIGLIWRYVLYIISIVILILTIFGSKSAYTSTWNGAQNIFFITFSRSAFVVALVIFVTLWISGYGDPLKKIMKAKIWVVPARLTFCAYLIHIFIMDVYVYNRKQHFYLTRSTLLLLYCAYLLISYTLAFVFSLIIESPIMNFEKLLLKR</sequence>
<evidence type="ECO:0000256" key="2">
    <source>
        <dbReference type="SAM" id="SignalP"/>
    </source>
</evidence>
<proteinExistence type="predicted"/>
<reference evidence="4" key="1">
    <citation type="submission" date="2022-08" db="EMBL/GenBank/DDBJ databases">
        <title>Novel sulphate-reducing endosymbionts in the free-living metamonad Anaeramoeba.</title>
        <authorList>
            <person name="Jerlstrom-Hultqvist J."/>
            <person name="Cepicka I."/>
            <person name="Gallot-Lavallee L."/>
            <person name="Salas-Leiva D."/>
            <person name="Curtis B.A."/>
            <person name="Zahonova K."/>
            <person name="Pipaliya S."/>
            <person name="Dacks J."/>
            <person name="Roger A.J."/>
        </authorList>
    </citation>
    <scope>NUCLEOTIDE SEQUENCE</scope>
    <source>
        <strain evidence="4">Busselton2</strain>
    </source>
</reference>
<dbReference type="InterPro" id="IPR052728">
    <property type="entry name" value="O2_lipid_transport_reg"/>
</dbReference>
<evidence type="ECO:0000313" key="5">
    <source>
        <dbReference type="Proteomes" id="UP001146793"/>
    </source>
</evidence>
<feature type="transmembrane region" description="Helical" evidence="1">
    <location>
        <begin position="493"/>
        <end position="510"/>
    </location>
</feature>
<keyword evidence="2" id="KW-0732">Signal</keyword>
<feature type="transmembrane region" description="Helical" evidence="1">
    <location>
        <begin position="560"/>
        <end position="583"/>
    </location>
</feature>
<accession>A0AAV7ZFY3</accession>
<feature type="transmembrane region" description="Helical" evidence="1">
    <location>
        <begin position="595"/>
        <end position="615"/>
    </location>
</feature>
<dbReference type="Pfam" id="PF01757">
    <property type="entry name" value="Acyl_transf_3"/>
    <property type="match status" value="1"/>
</dbReference>
<feature type="transmembrane region" description="Helical" evidence="1">
    <location>
        <begin position="129"/>
        <end position="155"/>
    </location>
</feature>
<feature type="transmembrane region" description="Helical" evidence="1">
    <location>
        <begin position="635"/>
        <end position="656"/>
    </location>
</feature>
<feature type="transmembrane region" description="Helical" evidence="1">
    <location>
        <begin position="450"/>
        <end position="473"/>
    </location>
</feature>
<evidence type="ECO:0000259" key="3">
    <source>
        <dbReference type="Pfam" id="PF01757"/>
    </source>
</evidence>
<dbReference type="AlphaFoldDB" id="A0AAV7ZFY3"/>
<feature type="transmembrane region" description="Helical" evidence="1">
    <location>
        <begin position="530"/>
        <end position="548"/>
    </location>
</feature>
<dbReference type="Proteomes" id="UP001146793">
    <property type="component" value="Unassembled WGS sequence"/>
</dbReference>
<organism evidence="4 5">
    <name type="scientific">Anaeramoeba flamelloides</name>
    <dbReference type="NCBI Taxonomy" id="1746091"/>
    <lineage>
        <taxon>Eukaryota</taxon>
        <taxon>Metamonada</taxon>
        <taxon>Anaeramoebidae</taxon>
        <taxon>Anaeramoeba</taxon>
    </lineage>
</organism>
<dbReference type="GO" id="GO:0016747">
    <property type="term" value="F:acyltransferase activity, transferring groups other than amino-acyl groups"/>
    <property type="evidence" value="ECO:0007669"/>
    <property type="project" value="InterPro"/>
</dbReference>
<feature type="transmembrane region" description="Helical" evidence="1">
    <location>
        <begin position="358"/>
        <end position="378"/>
    </location>
</feature>